<name>A0ABR6XJD1_9BURK</name>
<dbReference type="InterPro" id="IPR036291">
    <property type="entry name" value="NAD(P)-bd_dom_sf"/>
</dbReference>
<evidence type="ECO:0000259" key="2">
    <source>
        <dbReference type="Pfam" id="PF10728"/>
    </source>
</evidence>
<gene>
    <name evidence="3" type="ORF">H8K26_13525</name>
</gene>
<feature type="domain" description="DUF2520" evidence="2">
    <location>
        <begin position="137"/>
        <end position="261"/>
    </location>
</feature>
<evidence type="ECO:0000259" key="1">
    <source>
        <dbReference type="Pfam" id="PF10727"/>
    </source>
</evidence>
<reference evidence="3 4" key="1">
    <citation type="submission" date="2020-08" db="EMBL/GenBank/DDBJ databases">
        <title>Novel species isolated from subtropical streams in China.</title>
        <authorList>
            <person name="Lu H."/>
        </authorList>
    </citation>
    <scope>NUCLEOTIDE SEQUENCE [LARGE SCALE GENOMIC DNA]</scope>
    <source>
        <strain evidence="3 4">CCTCC AB 2015119</strain>
    </source>
</reference>
<evidence type="ECO:0000313" key="4">
    <source>
        <dbReference type="Proteomes" id="UP000637632"/>
    </source>
</evidence>
<dbReference type="SUPFAM" id="SSF51735">
    <property type="entry name" value="NAD(P)-binding Rossmann-fold domains"/>
    <property type="match status" value="1"/>
</dbReference>
<dbReference type="PANTHER" id="PTHR40459">
    <property type="entry name" value="CONSERVED HYPOTHETICAL ALANINE AND LEUCINE RICH PROTEIN"/>
    <property type="match status" value="1"/>
</dbReference>
<protein>
    <submittedName>
        <fullName evidence="3">DUF2520 domain-containing protein</fullName>
    </submittedName>
</protein>
<dbReference type="InterPro" id="IPR008927">
    <property type="entry name" value="6-PGluconate_DH-like_C_sf"/>
</dbReference>
<sequence length="277" mass="28950">MKTLAIVGAGKVGQVFGRCFQQHAVFSITQILNRTSASAQSAREFIGAGAALANWQELIAADVWMLAVVDDHISEVCTALCEQGLINEHTIVFHCSGSKASTELAAAAASGAAVASVHPVRSFADPQAVAEQFSGTICSLEGDRRALAVLLPAMQAIGAQTVEISAESKLLYHAGSVFASNYLVSLMDVALRAYQSAGIPSELALAMAAPLARQSLENVFTLGSAAALTGPIARGDMTTVSRQQAIVAQWDPAAGDLYQAFVTPTVELAARKHHSEK</sequence>
<dbReference type="InterPro" id="IPR018931">
    <property type="entry name" value="DUF2520"/>
</dbReference>
<dbReference type="RefSeq" id="WP_190480245.1">
    <property type="nucleotide sequence ID" value="NZ_JACOFT010000005.1"/>
</dbReference>
<dbReference type="PANTHER" id="PTHR40459:SF1">
    <property type="entry name" value="CONSERVED HYPOTHETICAL ALANINE AND LEUCINE RICH PROTEIN"/>
    <property type="match status" value="1"/>
</dbReference>
<proteinExistence type="predicted"/>
<dbReference type="InterPro" id="IPR019665">
    <property type="entry name" value="OxRdtase/DH_put_Rossmann_dom"/>
</dbReference>
<evidence type="ECO:0000313" key="3">
    <source>
        <dbReference type="EMBL" id="MBC3812461.1"/>
    </source>
</evidence>
<dbReference type="EMBL" id="JACOFT010000005">
    <property type="protein sequence ID" value="MBC3812461.1"/>
    <property type="molecule type" value="Genomic_DNA"/>
</dbReference>
<dbReference type="SUPFAM" id="SSF48179">
    <property type="entry name" value="6-phosphogluconate dehydrogenase C-terminal domain-like"/>
    <property type="match status" value="1"/>
</dbReference>
<accession>A0ABR6XJD1</accession>
<dbReference type="Gene3D" id="3.40.50.720">
    <property type="entry name" value="NAD(P)-binding Rossmann-like Domain"/>
    <property type="match status" value="1"/>
</dbReference>
<keyword evidence="4" id="KW-1185">Reference proteome</keyword>
<dbReference type="Proteomes" id="UP000637632">
    <property type="component" value="Unassembled WGS sequence"/>
</dbReference>
<comment type="caution">
    <text evidence="3">The sequence shown here is derived from an EMBL/GenBank/DDBJ whole genome shotgun (WGS) entry which is preliminary data.</text>
</comment>
<dbReference type="Gene3D" id="1.10.1040.20">
    <property type="entry name" value="ProC-like, C-terminal domain"/>
    <property type="match status" value="1"/>
</dbReference>
<feature type="domain" description="Putative oxidoreductase/dehydrogenase Rossmann-like" evidence="1">
    <location>
        <begin position="5"/>
        <end position="119"/>
    </location>
</feature>
<dbReference type="InterPro" id="IPR037108">
    <property type="entry name" value="TM1727-like_C_sf"/>
</dbReference>
<dbReference type="Pfam" id="PF10727">
    <property type="entry name" value="Rossmann-like"/>
    <property type="match status" value="1"/>
</dbReference>
<organism evidence="3 4">
    <name type="scientific">Undibacterium aquatile</name>
    <dbReference type="NCBI Taxonomy" id="1537398"/>
    <lineage>
        <taxon>Bacteria</taxon>
        <taxon>Pseudomonadati</taxon>
        <taxon>Pseudomonadota</taxon>
        <taxon>Betaproteobacteria</taxon>
        <taxon>Burkholderiales</taxon>
        <taxon>Oxalobacteraceae</taxon>
        <taxon>Undibacterium</taxon>
    </lineage>
</organism>
<dbReference type="Pfam" id="PF10728">
    <property type="entry name" value="DUF2520"/>
    <property type="match status" value="1"/>
</dbReference>